<dbReference type="AlphaFoldDB" id="A0AAE9YP52"/>
<dbReference type="InterPro" id="IPR043128">
    <property type="entry name" value="Rev_trsase/Diguanyl_cyclase"/>
</dbReference>
<organism evidence="2 3">
    <name type="scientific">Thalassomonas actiniarum</name>
    <dbReference type="NCBI Taxonomy" id="485447"/>
    <lineage>
        <taxon>Bacteria</taxon>
        <taxon>Pseudomonadati</taxon>
        <taxon>Pseudomonadota</taxon>
        <taxon>Gammaproteobacteria</taxon>
        <taxon>Alteromonadales</taxon>
        <taxon>Colwelliaceae</taxon>
        <taxon>Thalassomonas</taxon>
    </lineage>
</organism>
<protein>
    <submittedName>
        <fullName evidence="2">Sensor domain-containing diguanylate cyclase</fullName>
    </submittedName>
</protein>
<gene>
    <name evidence="2" type="ORF">SG35_020465</name>
</gene>
<dbReference type="InterPro" id="IPR029016">
    <property type="entry name" value="GAF-like_dom_sf"/>
</dbReference>
<dbReference type="Gene3D" id="3.30.450.40">
    <property type="match status" value="1"/>
</dbReference>
<dbReference type="SMART" id="SM00065">
    <property type="entry name" value="GAF"/>
    <property type="match status" value="1"/>
</dbReference>
<proteinExistence type="predicted"/>
<dbReference type="PROSITE" id="PS50887">
    <property type="entry name" value="GGDEF"/>
    <property type="match status" value="1"/>
</dbReference>
<dbReference type="Proteomes" id="UP000032568">
    <property type="component" value="Chromosome"/>
</dbReference>
<name>A0AAE9YP52_9GAMM</name>
<accession>A0AAE9YP52</accession>
<dbReference type="PANTHER" id="PTHR43102">
    <property type="entry name" value="SLR1143 PROTEIN"/>
    <property type="match status" value="1"/>
</dbReference>
<reference evidence="2 3" key="2">
    <citation type="journal article" date="2022" name="Mar. Drugs">
        <title>Bioassay-Guided Fractionation Leads to the Detection of Cholic Acid Generated by the Rare Thalassomonas sp.</title>
        <authorList>
            <person name="Pheiffer F."/>
            <person name="Schneider Y.K."/>
            <person name="Hansen E.H."/>
            <person name="Andersen J.H."/>
            <person name="Isaksson J."/>
            <person name="Busche T."/>
            <person name="R C."/>
            <person name="Kalinowski J."/>
            <person name="Zyl L.V."/>
            <person name="Trindade M."/>
        </authorList>
    </citation>
    <scope>NUCLEOTIDE SEQUENCE [LARGE SCALE GENOMIC DNA]</scope>
    <source>
        <strain evidence="2 3">A5K-106</strain>
    </source>
</reference>
<dbReference type="InterPro" id="IPR000160">
    <property type="entry name" value="GGDEF_dom"/>
</dbReference>
<dbReference type="SUPFAM" id="SSF55781">
    <property type="entry name" value="GAF domain-like"/>
    <property type="match status" value="1"/>
</dbReference>
<dbReference type="InterPro" id="IPR029787">
    <property type="entry name" value="Nucleotide_cyclase"/>
</dbReference>
<dbReference type="InterPro" id="IPR003018">
    <property type="entry name" value="GAF"/>
</dbReference>
<dbReference type="RefSeq" id="WP_044833323.1">
    <property type="nucleotide sequence ID" value="NZ_CP059735.1"/>
</dbReference>
<reference evidence="2 3" key="1">
    <citation type="journal article" date="2015" name="Genome Announc.">
        <title>Draft Genome Sequences of Marine Isolates of Thalassomonas viridans and Thalassomonas actiniarum.</title>
        <authorList>
            <person name="Olonade I."/>
            <person name="van Zyl L.J."/>
            <person name="Trindade M."/>
        </authorList>
    </citation>
    <scope>NUCLEOTIDE SEQUENCE [LARGE SCALE GENOMIC DNA]</scope>
    <source>
        <strain evidence="2 3">A5K-106</strain>
    </source>
</reference>
<dbReference type="Pfam" id="PF01590">
    <property type="entry name" value="GAF"/>
    <property type="match status" value="1"/>
</dbReference>
<dbReference type="SUPFAM" id="SSF55073">
    <property type="entry name" value="Nucleotide cyclase"/>
    <property type="match status" value="1"/>
</dbReference>
<dbReference type="NCBIfam" id="TIGR00254">
    <property type="entry name" value="GGDEF"/>
    <property type="match status" value="1"/>
</dbReference>
<evidence type="ECO:0000259" key="1">
    <source>
        <dbReference type="PROSITE" id="PS50887"/>
    </source>
</evidence>
<feature type="domain" description="GGDEF" evidence="1">
    <location>
        <begin position="194"/>
        <end position="325"/>
    </location>
</feature>
<sequence>MQSPQQPENETRRLKTLHALNILDTPPEDRFDRLTRMAKRIFNVPNAMVSLVDDKRQWFKARIGIAIRETPREISFCGHAILQDDPFIIPDASADPRFVDNPLVTGPPYICFYAGSQLHFLDGTILGTLCITDTRPRTLDSEDLMLLKDLAELAERELAAVHLATVDELTGIANRRGFLTLAEKALTLSARAHLSLSLAYFDLNGFKAINDNFGHEEGDQALKIFSRLMRSCFRESDIIARLGGDEFVVLLTHSDETFARESILRFREELKRYNRQANKKYNLDFSDGVVAVTADGNCSIADLLKQADTRMYHQKKSSTVTDSQV</sequence>
<evidence type="ECO:0000313" key="3">
    <source>
        <dbReference type="Proteomes" id="UP000032568"/>
    </source>
</evidence>
<dbReference type="EMBL" id="CP059735">
    <property type="protein sequence ID" value="WDD97664.1"/>
    <property type="molecule type" value="Genomic_DNA"/>
</dbReference>
<dbReference type="Gene3D" id="3.30.70.270">
    <property type="match status" value="1"/>
</dbReference>
<dbReference type="PANTHER" id="PTHR43102:SF2">
    <property type="entry name" value="GAF DOMAIN-CONTAINING PROTEIN"/>
    <property type="match status" value="1"/>
</dbReference>
<keyword evidence="3" id="KW-1185">Reference proteome</keyword>
<dbReference type="Pfam" id="PF00990">
    <property type="entry name" value="GGDEF"/>
    <property type="match status" value="1"/>
</dbReference>
<evidence type="ECO:0000313" key="2">
    <source>
        <dbReference type="EMBL" id="WDD97664.1"/>
    </source>
</evidence>
<dbReference type="CDD" id="cd01949">
    <property type="entry name" value="GGDEF"/>
    <property type="match status" value="1"/>
</dbReference>
<dbReference type="SMART" id="SM00267">
    <property type="entry name" value="GGDEF"/>
    <property type="match status" value="1"/>
</dbReference>
<dbReference type="KEGG" id="tact:SG35_020465"/>